<dbReference type="KEGG" id="lmb:C9I47_0525"/>
<evidence type="ECO:0000313" key="2">
    <source>
        <dbReference type="Proteomes" id="UP000249447"/>
    </source>
</evidence>
<sequence length="164" mass="18401">MHGMRLFLDCEWSDPEGHQLVSLALVDASGQHRFYAERDPLPSTPSDFVREVVYPLLDRGITALPDLAFTEALRAFLASFEDPLILADAGEDFALLSHALGGFGQPGWPPAPPWRPMLVIFGDVLMRIEDYFDARPEARERRHHAMVDAEALRWAFEKIGGARS</sequence>
<organism evidence="1 2">
    <name type="scientific">Marilutibacter maris</name>
    <dbReference type="NCBI Taxonomy" id="1605891"/>
    <lineage>
        <taxon>Bacteria</taxon>
        <taxon>Pseudomonadati</taxon>
        <taxon>Pseudomonadota</taxon>
        <taxon>Gammaproteobacteria</taxon>
        <taxon>Lysobacterales</taxon>
        <taxon>Lysobacteraceae</taxon>
        <taxon>Marilutibacter</taxon>
    </lineage>
</organism>
<dbReference type="Gene3D" id="3.30.420.10">
    <property type="entry name" value="Ribonuclease H-like superfamily/Ribonuclease H"/>
    <property type="match status" value="1"/>
</dbReference>
<gene>
    <name evidence="1" type="ORF">C9I47_0525</name>
</gene>
<keyword evidence="2" id="KW-1185">Reference proteome</keyword>
<accession>A0A2U9T6W9</accession>
<reference evidence="1 2" key="1">
    <citation type="submission" date="2018-05" db="EMBL/GenBank/DDBJ databases">
        <title>The complete genome of Lysobacter maris HZ9B, a marine bacterium antagonistic against terrestrial plant pathogens.</title>
        <authorList>
            <person name="Zhang X.-Q."/>
        </authorList>
    </citation>
    <scope>NUCLEOTIDE SEQUENCE [LARGE SCALE GENOMIC DNA]</scope>
    <source>
        <strain evidence="1 2">HZ9B</strain>
    </source>
</reference>
<dbReference type="SUPFAM" id="SSF53098">
    <property type="entry name" value="Ribonuclease H-like"/>
    <property type="match status" value="1"/>
</dbReference>
<dbReference type="AlphaFoldDB" id="A0A2U9T6W9"/>
<name>A0A2U9T6W9_9GAMM</name>
<dbReference type="InterPro" id="IPR012337">
    <property type="entry name" value="RNaseH-like_sf"/>
</dbReference>
<dbReference type="EMBL" id="CP029843">
    <property type="protein sequence ID" value="AWV06248.1"/>
    <property type="molecule type" value="Genomic_DNA"/>
</dbReference>
<dbReference type="Proteomes" id="UP000249447">
    <property type="component" value="Chromosome"/>
</dbReference>
<protein>
    <submittedName>
        <fullName evidence="1">Uncharacterized protein</fullName>
    </submittedName>
</protein>
<dbReference type="InterPro" id="IPR036397">
    <property type="entry name" value="RNaseH_sf"/>
</dbReference>
<evidence type="ECO:0000313" key="1">
    <source>
        <dbReference type="EMBL" id="AWV06248.1"/>
    </source>
</evidence>
<proteinExistence type="predicted"/>
<dbReference type="GO" id="GO:0003676">
    <property type="term" value="F:nucleic acid binding"/>
    <property type="evidence" value="ECO:0007669"/>
    <property type="project" value="InterPro"/>
</dbReference>